<dbReference type="GO" id="GO:0005771">
    <property type="term" value="C:multivesicular body"/>
    <property type="evidence" value="ECO:0007669"/>
    <property type="project" value="TreeGrafter"/>
</dbReference>
<evidence type="ECO:0000256" key="3">
    <source>
        <dbReference type="ARBA" id="ARBA00022448"/>
    </source>
</evidence>
<dbReference type="InterPro" id="IPR005024">
    <property type="entry name" value="Snf7_fam"/>
</dbReference>
<organism evidence="8 9">
    <name type="scientific">Paspalum notatum var. saurae</name>
    <dbReference type="NCBI Taxonomy" id="547442"/>
    <lineage>
        <taxon>Eukaryota</taxon>
        <taxon>Viridiplantae</taxon>
        <taxon>Streptophyta</taxon>
        <taxon>Embryophyta</taxon>
        <taxon>Tracheophyta</taxon>
        <taxon>Spermatophyta</taxon>
        <taxon>Magnoliopsida</taxon>
        <taxon>Liliopsida</taxon>
        <taxon>Poales</taxon>
        <taxon>Poaceae</taxon>
        <taxon>PACMAD clade</taxon>
        <taxon>Panicoideae</taxon>
        <taxon>Andropogonodae</taxon>
        <taxon>Paspaleae</taxon>
        <taxon>Paspalinae</taxon>
        <taxon>Paspalum</taxon>
    </lineage>
</organism>
<evidence type="ECO:0000313" key="8">
    <source>
        <dbReference type="EMBL" id="WVZ74758.1"/>
    </source>
</evidence>
<accession>A0AAQ3WU34</accession>
<evidence type="ECO:0000256" key="7">
    <source>
        <dbReference type="SAM" id="MobiDB-lite"/>
    </source>
</evidence>
<reference evidence="8 9" key="1">
    <citation type="submission" date="2024-02" db="EMBL/GenBank/DDBJ databases">
        <title>High-quality chromosome-scale genome assembly of Pensacola bahiagrass (Paspalum notatum Flugge var. saurae).</title>
        <authorList>
            <person name="Vega J.M."/>
            <person name="Podio M."/>
            <person name="Orjuela J."/>
            <person name="Siena L.A."/>
            <person name="Pessino S.C."/>
            <person name="Combes M.C."/>
            <person name="Mariac C."/>
            <person name="Albertini E."/>
            <person name="Pupilli F."/>
            <person name="Ortiz J.P.A."/>
            <person name="Leblanc O."/>
        </authorList>
    </citation>
    <scope>NUCLEOTIDE SEQUENCE [LARGE SCALE GENOMIC DNA]</scope>
    <source>
        <strain evidence="8">R1</strain>
        <tissue evidence="8">Leaf</tissue>
    </source>
</reference>
<dbReference type="EMBL" id="CP144749">
    <property type="protein sequence ID" value="WVZ74758.1"/>
    <property type="molecule type" value="Genomic_DNA"/>
</dbReference>
<name>A0AAQ3WU34_PASNO</name>
<keyword evidence="6" id="KW-0472">Membrane</keyword>
<dbReference type="GO" id="GO:0032511">
    <property type="term" value="P:late endosome to vacuole transport via multivesicular body sorting pathway"/>
    <property type="evidence" value="ECO:0007669"/>
    <property type="project" value="TreeGrafter"/>
</dbReference>
<gene>
    <name evidence="8" type="ORF">U9M48_022901</name>
</gene>
<dbReference type="PANTHER" id="PTHR22761:SF5">
    <property type="entry name" value="CHARGED MULTIVESICULAR BODY PROTEIN 6"/>
    <property type="match status" value="1"/>
</dbReference>
<comment type="similarity">
    <text evidence="2">Belongs to the SNF7 family.</text>
</comment>
<proteinExistence type="inferred from homology"/>
<sequence length="273" mass="30608">MGNIFVKKPKITDVDRAILTLKTQRRKLAQFQQQLLAFNRFNMTSAKSTEDADGFVNVCFSSLAFQLEKVIEAEKEAARQLVQQKKRDRALIALKKKKAQEELLKQVDTWQMNVEQQLADIELASKQKAVFESLKAGNAALKSIQNEINIDDVQKLMDDTAEAKAYQDIFIKASFEHGYKEINAVLGEQLSAEDEEAVMAEFENLEAQLAIESLPDAPVTEVRPEEKMKAPAGTEVAPEDIDEVIELPDVPTKAPERPEAPEKTKVLEEPLPA</sequence>
<keyword evidence="4" id="KW-0967">Endosome</keyword>
<keyword evidence="5" id="KW-0653">Protein transport</keyword>
<feature type="compositionally biased region" description="Basic and acidic residues" evidence="7">
    <location>
        <begin position="254"/>
        <end position="273"/>
    </location>
</feature>
<keyword evidence="3" id="KW-0813">Transport</keyword>
<feature type="region of interest" description="Disordered" evidence="7">
    <location>
        <begin position="248"/>
        <end position="273"/>
    </location>
</feature>
<dbReference type="GO" id="GO:0006900">
    <property type="term" value="P:vesicle budding from membrane"/>
    <property type="evidence" value="ECO:0007669"/>
    <property type="project" value="TreeGrafter"/>
</dbReference>
<evidence type="ECO:0000256" key="6">
    <source>
        <dbReference type="ARBA" id="ARBA00023136"/>
    </source>
</evidence>
<dbReference type="Pfam" id="PF03357">
    <property type="entry name" value="Snf7"/>
    <property type="match status" value="1"/>
</dbReference>
<evidence type="ECO:0000313" key="9">
    <source>
        <dbReference type="Proteomes" id="UP001341281"/>
    </source>
</evidence>
<evidence type="ECO:0000256" key="2">
    <source>
        <dbReference type="ARBA" id="ARBA00006190"/>
    </source>
</evidence>
<dbReference type="AlphaFoldDB" id="A0AAQ3WU34"/>
<evidence type="ECO:0000256" key="5">
    <source>
        <dbReference type="ARBA" id="ARBA00022927"/>
    </source>
</evidence>
<dbReference type="Proteomes" id="UP001341281">
    <property type="component" value="Chromosome 05"/>
</dbReference>
<dbReference type="Gene3D" id="1.10.287.1060">
    <property type="entry name" value="ESAT-6-like"/>
    <property type="match status" value="1"/>
</dbReference>
<evidence type="ECO:0000256" key="1">
    <source>
        <dbReference type="ARBA" id="ARBA00004608"/>
    </source>
</evidence>
<comment type="subcellular location">
    <subcellularLocation>
        <location evidence="1">Endosome membrane</location>
    </subcellularLocation>
</comment>
<protein>
    <submittedName>
        <fullName evidence="8">Uncharacterized protein</fullName>
    </submittedName>
</protein>
<dbReference type="GO" id="GO:0015031">
    <property type="term" value="P:protein transport"/>
    <property type="evidence" value="ECO:0007669"/>
    <property type="project" value="UniProtKB-KW"/>
</dbReference>
<dbReference type="GO" id="GO:0000815">
    <property type="term" value="C:ESCRT III complex"/>
    <property type="evidence" value="ECO:0007669"/>
    <property type="project" value="TreeGrafter"/>
</dbReference>
<dbReference type="PANTHER" id="PTHR22761">
    <property type="entry name" value="CHARGED MULTIVESICULAR BODY PROTEIN"/>
    <property type="match status" value="1"/>
</dbReference>
<keyword evidence="9" id="KW-1185">Reference proteome</keyword>
<evidence type="ECO:0000256" key="4">
    <source>
        <dbReference type="ARBA" id="ARBA00022753"/>
    </source>
</evidence>